<dbReference type="AlphaFoldDB" id="A0A1C6TNT3"/>
<dbReference type="RefSeq" id="WP_091638465.1">
    <property type="nucleotide sequence ID" value="NZ_FMHW01000001.1"/>
</dbReference>
<evidence type="ECO:0000313" key="4">
    <source>
        <dbReference type="Proteomes" id="UP000198959"/>
    </source>
</evidence>
<dbReference type="Proteomes" id="UP000198959">
    <property type="component" value="Unassembled WGS sequence"/>
</dbReference>
<accession>A0A1C6TNT3</accession>
<dbReference type="EMBL" id="FMHW01000001">
    <property type="protein sequence ID" value="SCL16368.1"/>
    <property type="molecule type" value="Genomic_DNA"/>
</dbReference>
<dbReference type="OrthoDB" id="4546967at2"/>
<gene>
    <name evidence="2" type="ORF">GA0074692_0013</name>
    <name evidence="3" type="ORF">GA0074692_6872</name>
</gene>
<name>A0A1C6TNT3_9ACTN</name>
<dbReference type="EMBL" id="FMHW01000004">
    <property type="protein sequence ID" value="SCL43419.1"/>
    <property type="molecule type" value="Genomic_DNA"/>
</dbReference>
<feature type="region of interest" description="Disordered" evidence="1">
    <location>
        <begin position="1"/>
        <end position="88"/>
    </location>
</feature>
<dbReference type="STRING" id="145854.GA0074692_0013"/>
<sequence>MDRTTLPTAVTPGFVNPLTGHHVTPGKILGYRRDGRPIRVIAGGSGEGDPGGDEDGGSTDDQAGANDGQDDDKTKTPKITGEFDPDRHARALAAAREGEKKAKEARKAADERLAAVLKAAGLTPDGKTDPAEQLKAAAAERDKAVARARETAVELAVYKSAGKAGADPDAVLDSRGFLAQVADLDPDAADFPDKVTAAIKAAVKANPKLASTPTGQGPGKQGTDHSGAGGQKGKPKNLTDAITAKLGGS</sequence>
<proteinExistence type="predicted"/>
<protein>
    <recommendedName>
        <fullName evidence="5">Scaffolding protein</fullName>
    </recommendedName>
</protein>
<evidence type="ECO:0008006" key="5">
    <source>
        <dbReference type="Google" id="ProtNLM"/>
    </source>
</evidence>
<evidence type="ECO:0000313" key="3">
    <source>
        <dbReference type="EMBL" id="SCL43419.1"/>
    </source>
</evidence>
<feature type="region of interest" description="Disordered" evidence="1">
    <location>
        <begin position="204"/>
        <end position="249"/>
    </location>
</feature>
<reference evidence="3" key="1">
    <citation type="submission" date="2016-06" db="EMBL/GenBank/DDBJ databases">
        <authorList>
            <person name="Kjaerup R.B."/>
            <person name="Dalgaard T.S."/>
            <person name="Juul-Madsen H.R."/>
        </authorList>
    </citation>
    <scope>NUCLEOTIDE SEQUENCE [LARGE SCALE GENOMIC DNA]</scope>
    <source>
        <strain evidence="3">DSM 43817</strain>
    </source>
</reference>
<keyword evidence="4" id="KW-1185">Reference proteome</keyword>
<reference evidence="4" key="2">
    <citation type="submission" date="2016-06" db="EMBL/GenBank/DDBJ databases">
        <authorList>
            <person name="Varghese N."/>
            <person name="Submissions Spin"/>
        </authorList>
    </citation>
    <scope>NUCLEOTIDE SEQUENCE [LARGE SCALE GENOMIC DNA]</scope>
    <source>
        <strain evidence="4">DSM 43817</strain>
    </source>
</reference>
<evidence type="ECO:0000313" key="2">
    <source>
        <dbReference type="EMBL" id="SCL16368.1"/>
    </source>
</evidence>
<organism evidence="3 4">
    <name type="scientific">Micromonospora pallida</name>
    <dbReference type="NCBI Taxonomy" id="145854"/>
    <lineage>
        <taxon>Bacteria</taxon>
        <taxon>Bacillati</taxon>
        <taxon>Actinomycetota</taxon>
        <taxon>Actinomycetes</taxon>
        <taxon>Micromonosporales</taxon>
        <taxon>Micromonosporaceae</taxon>
        <taxon>Micromonospora</taxon>
    </lineage>
</organism>
<evidence type="ECO:0000256" key="1">
    <source>
        <dbReference type="SAM" id="MobiDB-lite"/>
    </source>
</evidence>